<name>A0A166C7P8_9AGAM</name>
<evidence type="ECO:0000313" key="1">
    <source>
        <dbReference type="EMBL" id="KZT37169.1"/>
    </source>
</evidence>
<accession>A0A166C7P8</accession>
<proteinExistence type="predicted"/>
<keyword evidence="2" id="KW-1185">Reference proteome</keyword>
<sequence>MHGRSFWASEAPEYALFLTPRNRPHLRDTFFRTLGGKYRSPSRQIQQFSVERTSNIFQGAPWRLVFHGAIFLLFPFDHMFSLELLG</sequence>
<evidence type="ECO:0000313" key="2">
    <source>
        <dbReference type="Proteomes" id="UP000076798"/>
    </source>
</evidence>
<reference evidence="1 2" key="1">
    <citation type="journal article" date="2016" name="Mol. Biol. Evol.">
        <title>Comparative Genomics of Early-Diverging Mushroom-Forming Fungi Provides Insights into the Origins of Lignocellulose Decay Capabilities.</title>
        <authorList>
            <person name="Nagy L.G."/>
            <person name="Riley R."/>
            <person name="Tritt A."/>
            <person name="Adam C."/>
            <person name="Daum C."/>
            <person name="Floudas D."/>
            <person name="Sun H."/>
            <person name="Yadav J.S."/>
            <person name="Pangilinan J."/>
            <person name="Larsson K.H."/>
            <person name="Matsuura K."/>
            <person name="Barry K."/>
            <person name="Labutti K."/>
            <person name="Kuo R."/>
            <person name="Ohm R.A."/>
            <person name="Bhattacharya S.S."/>
            <person name="Shirouzu T."/>
            <person name="Yoshinaga Y."/>
            <person name="Martin F.M."/>
            <person name="Grigoriev I.V."/>
            <person name="Hibbett D.S."/>
        </authorList>
    </citation>
    <scope>NUCLEOTIDE SEQUENCE [LARGE SCALE GENOMIC DNA]</scope>
    <source>
        <strain evidence="1 2">HHB10207 ss-3</strain>
    </source>
</reference>
<gene>
    <name evidence="1" type="ORF">SISSUDRAFT_881144</name>
</gene>
<dbReference type="EMBL" id="KV428089">
    <property type="protein sequence ID" value="KZT37169.1"/>
    <property type="molecule type" value="Genomic_DNA"/>
</dbReference>
<dbReference type="Proteomes" id="UP000076798">
    <property type="component" value="Unassembled WGS sequence"/>
</dbReference>
<protein>
    <submittedName>
        <fullName evidence="1">Uncharacterized protein</fullName>
    </submittedName>
</protein>
<dbReference type="AlphaFoldDB" id="A0A166C7P8"/>
<organism evidence="1 2">
    <name type="scientific">Sistotremastrum suecicum HHB10207 ss-3</name>
    <dbReference type="NCBI Taxonomy" id="1314776"/>
    <lineage>
        <taxon>Eukaryota</taxon>
        <taxon>Fungi</taxon>
        <taxon>Dikarya</taxon>
        <taxon>Basidiomycota</taxon>
        <taxon>Agaricomycotina</taxon>
        <taxon>Agaricomycetes</taxon>
        <taxon>Sistotremastrales</taxon>
        <taxon>Sistotremastraceae</taxon>
        <taxon>Sistotremastrum</taxon>
    </lineage>
</organism>